<evidence type="ECO:0000256" key="4">
    <source>
        <dbReference type="ARBA" id="ARBA00022679"/>
    </source>
</evidence>
<dbReference type="KEGG" id="tav:G4V39_04335"/>
<name>A0A6G7PV43_9BACT</name>
<dbReference type="PANTHER" id="PTHR14269">
    <property type="entry name" value="CDP-DIACYLGLYCEROL--GLYCEROL-3-PHOSPHATE 3-PHOSPHATIDYLTRANSFERASE-RELATED"/>
    <property type="match status" value="1"/>
</dbReference>
<keyword evidence="9" id="KW-0594">Phospholipid biosynthesis</keyword>
<proteinExistence type="inferred from homology"/>
<dbReference type="PROSITE" id="PS00379">
    <property type="entry name" value="CDP_ALCOHOL_P_TRANSF"/>
    <property type="match status" value="1"/>
</dbReference>
<protein>
    <submittedName>
        <fullName evidence="12">Uncharacterized protein</fullName>
    </submittedName>
</protein>
<keyword evidence="4 11" id="KW-0808">Transferase</keyword>
<dbReference type="GO" id="GO:0016020">
    <property type="term" value="C:membrane"/>
    <property type="evidence" value="ECO:0007669"/>
    <property type="project" value="UniProtKB-SubCell"/>
</dbReference>
<dbReference type="Gene3D" id="1.20.120.1760">
    <property type="match status" value="1"/>
</dbReference>
<dbReference type="Pfam" id="PF01066">
    <property type="entry name" value="CDP-OH_P_transf"/>
    <property type="match status" value="1"/>
</dbReference>
<dbReference type="PANTHER" id="PTHR14269:SF11">
    <property type="entry name" value="CDP-DIACYLGLYCEROL--GLYCEROL-3-PHOSPHATE 3-PHOSPHATIDYLTRANSFERASE"/>
    <property type="match status" value="1"/>
</dbReference>
<evidence type="ECO:0000256" key="9">
    <source>
        <dbReference type="ARBA" id="ARBA00023209"/>
    </source>
</evidence>
<keyword evidence="5" id="KW-0812">Transmembrane</keyword>
<evidence type="ECO:0000313" key="12">
    <source>
        <dbReference type="EMBL" id="QIJ71554.1"/>
    </source>
</evidence>
<dbReference type="GO" id="GO:0046474">
    <property type="term" value="P:glycerophospholipid biosynthetic process"/>
    <property type="evidence" value="ECO:0007669"/>
    <property type="project" value="TreeGrafter"/>
</dbReference>
<comment type="subcellular location">
    <subcellularLocation>
        <location evidence="1">Membrane</location>
        <topology evidence="1">Multi-pass membrane protein</topology>
    </subcellularLocation>
</comment>
<evidence type="ECO:0000256" key="1">
    <source>
        <dbReference type="ARBA" id="ARBA00004141"/>
    </source>
</evidence>
<dbReference type="AlphaFoldDB" id="A0A6G7PV43"/>
<keyword evidence="6" id="KW-1133">Transmembrane helix</keyword>
<evidence type="ECO:0000256" key="5">
    <source>
        <dbReference type="ARBA" id="ARBA00022692"/>
    </source>
</evidence>
<dbReference type="InterPro" id="IPR000462">
    <property type="entry name" value="CDP-OH_P_trans"/>
</dbReference>
<dbReference type="GO" id="GO:0016780">
    <property type="term" value="F:phosphotransferase activity, for other substituted phosphate groups"/>
    <property type="evidence" value="ECO:0007669"/>
    <property type="project" value="InterPro"/>
</dbReference>
<evidence type="ECO:0000256" key="8">
    <source>
        <dbReference type="ARBA" id="ARBA00023136"/>
    </source>
</evidence>
<dbReference type="InterPro" id="IPR050324">
    <property type="entry name" value="CDP-alcohol_PTase-I"/>
</dbReference>
<dbReference type="EMBL" id="CP048877">
    <property type="protein sequence ID" value="QIJ71554.1"/>
    <property type="molecule type" value="Genomic_DNA"/>
</dbReference>
<dbReference type="Proteomes" id="UP000502179">
    <property type="component" value="Chromosome"/>
</dbReference>
<reference evidence="12 13" key="1">
    <citation type="submission" date="2020-02" db="EMBL/GenBank/DDBJ databases">
        <title>Genome analysis of Thermosulfuriphilus ammonigenes ST65T, an anaerobic thermophilic chemolithoautotrophic bacterium isolated from a deep-sea hydrothermal vent.</title>
        <authorList>
            <person name="Slobodkina G."/>
            <person name="Allioux M."/>
            <person name="Merkel A."/>
            <person name="Alain K."/>
            <person name="Jebbar M."/>
            <person name="Slobodkin A."/>
        </authorList>
    </citation>
    <scope>NUCLEOTIDE SEQUENCE [LARGE SCALE GENOMIC DNA]</scope>
    <source>
        <strain evidence="12 13">ST65</strain>
    </source>
</reference>
<dbReference type="InterPro" id="IPR043130">
    <property type="entry name" value="CDP-OH_PTrfase_TM_dom"/>
</dbReference>
<gene>
    <name evidence="12" type="ORF">G4V39_04335</name>
</gene>
<keyword evidence="7" id="KW-0443">Lipid metabolism</keyword>
<sequence>MFKVRANHLTLLRILLLPIPCALLYYGGHVAQFTALGVASLLGFTDYLDGWLARRQGATRFGKLFDPIADKVFIAAVYLPLAYRGYLPLVLAGAIILRELLITELRRYLSGSGGLPVTPLAKIKTTVQMVGAGFLVVVHLLPEERQILSLLALPLLATLLFGLTRGRLGPRWYAAAIFFALALVVRSVLGPRETAWFYGLVIAGFTWLTGGQYLRAAWKRLDLSSVRLLNLLVSLLFPLGLILLLPRLSPEASWMVPVALSLEFLSQGLDLMVLEARAKDFSTLKRWFIWPLFWAAYLAWPGAWVVSGLTVALGLYTLVDLRHHRRLLYS</sequence>
<keyword evidence="3" id="KW-0444">Lipid biosynthesis</keyword>
<accession>A0A6G7PV43</accession>
<evidence type="ECO:0000256" key="7">
    <source>
        <dbReference type="ARBA" id="ARBA00023098"/>
    </source>
</evidence>
<evidence type="ECO:0000256" key="3">
    <source>
        <dbReference type="ARBA" id="ARBA00022516"/>
    </source>
</evidence>
<keyword evidence="10" id="KW-1208">Phospholipid metabolism</keyword>
<evidence type="ECO:0000256" key="2">
    <source>
        <dbReference type="ARBA" id="ARBA00010441"/>
    </source>
</evidence>
<dbReference type="RefSeq" id="WP_166031773.1">
    <property type="nucleotide sequence ID" value="NZ_CP048877.1"/>
</dbReference>
<keyword evidence="13" id="KW-1185">Reference proteome</keyword>
<evidence type="ECO:0000256" key="11">
    <source>
        <dbReference type="RuleBase" id="RU003750"/>
    </source>
</evidence>
<evidence type="ECO:0000313" key="13">
    <source>
        <dbReference type="Proteomes" id="UP000502179"/>
    </source>
</evidence>
<keyword evidence="8" id="KW-0472">Membrane</keyword>
<comment type="similarity">
    <text evidence="2 11">Belongs to the CDP-alcohol phosphatidyltransferase class-I family.</text>
</comment>
<organism evidence="12 13">
    <name type="scientific">Thermosulfuriphilus ammonigenes</name>
    <dbReference type="NCBI Taxonomy" id="1936021"/>
    <lineage>
        <taxon>Bacteria</taxon>
        <taxon>Pseudomonadati</taxon>
        <taxon>Thermodesulfobacteriota</taxon>
        <taxon>Thermodesulfobacteria</taxon>
        <taxon>Thermodesulfobacteriales</taxon>
        <taxon>Thermodesulfobacteriaceae</taxon>
        <taxon>Thermosulfuriphilus</taxon>
    </lineage>
</organism>
<dbReference type="InterPro" id="IPR048254">
    <property type="entry name" value="CDP_ALCOHOL_P_TRANSF_CS"/>
</dbReference>
<evidence type="ECO:0000256" key="10">
    <source>
        <dbReference type="ARBA" id="ARBA00023264"/>
    </source>
</evidence>
<evidence type="ECO:0000256" key="6">
    <source>
        <dbReference type="ARBA" id="ARBA00022989"/>
    </source>
</evidence>